<evidence type="ECO:0000256" key="2">
    <source>
        <dbReference type="SAM" id="SignalP"/>
    </source>
</evidence>
<dbReference type="OrthoDB" id="7864247at2759"/>
<dbReference type="EnsemblMetazoa" id="XM_017113952.2">
    <property type="protein sequence ID" value="XP_016969441.1"/>
    <property type="gene ID" value="LOC108037395"/>
</dbReference>
<sequence>MQNHLSLCGLIIIICFLAITVQDDSKNAQPSQPAQPETPVPVAPPAPPVPVAAAKETSKINKPESSNSSPASKCKPTEILSENGCVDREYFLNRIVMRSWKDDGFEKAKEKAGLVDNVHCNDDEVRTPFGCSNPLLPPHRESKRVDVRHSSLNGGKVMISNFGLAGRSVHHEKVASGKEKRAPYSGPPISGHNIHRKNYILPGRLLRTGRKCRPYETLGKDGQCHRKQGKEGHYKHRNHVYGLQKRHHHEAHRQSMPNEDIINIVA</sequence>
<dbReference type="RefSeq" id="XP_016969441.1">
    <property type="nucleotide sequence ID" value="XM_017113952.1"/>
</dbReference>
<dbReference type="GeneID" id="108037395"/>
<evidence type="ECO:0000256" key="1">
    <source>
        <dbReference type="SAM" id="MobiDB-lite"/>
    </source>
</evidence>
<feature type="compositionally biased region" description="Pro residues" evidence="1">
    <location>
        <begin position="36"/>
        <end position="50"/>
    </location>
</feature>
<reference evidence="5" key="2">
    <citation type="submission" date="2025-04" db="UniProtKB">
        <authorList>
            <consortium name="RefSeq"/>
        </authorList>
    </citation>
    <scope>IDENTIFICATION</scope>
</reference>
<feature type="region of interest" description="Disordered" evidence="1">
    <location>
        <begin position="174"/>
        <end position="195"/>
    </location>
</feature>
<keyword evidence="4" id="KW-1185">Reference proteome</keyword>
<evidence type="ECO:0000313" key="4">
    <source>
        <dbReference type="Proteomes" id="UP001652680"/>
    </source>
</evidence>
<accession>A0A6P4E7M2</accession>
<reference evidence="3" key="3">
    <citation type="submission" date="2025-05" db="UniProtKB">
        <authorList>
            <consortium name="EnsemblMetazoa"/>
        </authorList>
    </citation>
    <scope>IDENTIFICATION</scope>
</reference>
<evidence type="ECO:0000313" key="5">
    <source>
        <dbReference type="RefSeq" id="XP_016969441.1"/>
    </source>
</evidence>
<keyword evidence="2" id="KW-0732">Signal</keyword>
<dbReference type="Proteomes" id="UP001652680">
    <property type="component" value="Unassembled WGS sequence"/>
</dbReference>
<proteinExistence type="predicted"/>
<organism evidence="5">
    <name type="scientific">Drosophila rhopaloa</name>
    <name type="common">Fruit fly</name>
    <dbReference type="NCBI Taxonomy" id="1041015"/>
    <lineage>
        <taxon>Eukaryota</taxon>
        <taxon>Metazoa</taxon>
        <taxon>Ecdysozoa</taxon>
        <taxon>Arthropoda</taxon>
        <taxon>Hexapoda</taxon>
        <taxon>Insecta</taxon>
        <taxon>Pterygota</taxon>
        <taxon>Neoptera</taxon>
        <taxon>Endopterygota</taxon>
        <taxon>Diptera</taxon>
        <taxon>Brachycera</taxon>
        <taxon>Muscomorpha</taxon>
        <taxon>Ephydroidea</taxon>
        <taxon>Drosophilidae</taxon>
        <taxon>Drosophila</taxon>
        <taxon>Sophophora</taxon>
    </lineage>
</organism>
<feature type="region of interest" description="Disordered" evidence="1">
    <location>
        <begin position="26"/>
        <end position="75"/>
    </location>
</feature>
<feature type="chain" id="PRO_5027612286" evidence="2">
    <location>
        <begin position="23"/>
        <end position="266"/>
    </location>
</feature>
<dbReference type="AlphaFoldDB" id="A0A6P4E7M2"/>
<gene>
    <name evidence="5" type="primary">LOC108037395</name>
    <name evidence="3" type="synonym">108037395</name>
</gene>
<protein>
    <submittedName>
        <fullName evidence="5">Uncharacterized protein LOC108037395</fullName>
    </submittedName>
</protein>
<name>A0A6P4E7M2_DRORH</name>
<evidence type="ECO:0000313" key="3">
    <source>
        <dbReference type="EnsemblMetazoa" id="XP_016969441.1"/>
    </source>
</evidence>
<feature type="signal peptide" evidence="2">
    <location>
        <begin position="1"/>
        <end position="22"/>
    </location>
</feature>
<reference evidence="4" key="1">
    <citation type="journal article" date="2021" name="Elife">
        <title>Highly contiguous assemblies of 101 drosophilid genomes.</title>
        <authorList>
            <person name="Kim B.Y."/>
            <person name="Wang J.R."/>
            <person name="Miller D.E."/>
            <person name="Barmina O."/>
            <person name="Delaney E."/>
            <person name="Thompson A."/>
            <person name="Comeault A.A."/>
            <person name="Peede D."/>
            <person name="D'Agostino E.R."/>
            <person name="Pelaez J."/>
            <person name="Aguilar J.M."/>
            <person name="Haji D."/>
            <person name="Matsunaga T."/>
            <person name="Armstrong E.E."/>
            <person name="Zych M."/>
            <person name="Ogawa Y."/>
            <person name="Stamenkovic-Radak M."/>
            <person name="Jelic M."/>
            <person name="Veselinovic M.S."/>
            <person name="Tanaskovic M."/>
            <person name="Eric P."/>
            <person name="Gao J.J."/>
            <person name="Katoh T.K."/>
            <person name="Toda M.J."/>
            <person name="Watabe H."/>
            <person name="Watada M."/>
            <person name="Davis J.S."/>
            <person name="Moyle L.C."/>
            <person name="Manoli G."/>
            <person name="Bertolini E."/>
            <person name="Kostal V."/>
            <person name="Hawley R.S."/>
            <person name="Takahashi A."/>
            <person name="Jones C.D."/>
            <person name="Price D.K."/>
            <person name="Whiteman N."/>
            <person name="Kopp A."/>
            <person name="Matute D.R."/>
            <person name="Petrov D.A."/>
        </authorList>
    </citation>
    <scope>NUCLEOTIDE SEQUENCE [LARGE SCALE GENOMIC DNA]</scope>
</reference>